<keyword evidence="5" id="KW-1133">Transmembrane helix</keyword>
<dbReference type="GO" id="GO:0004674">
    <property type="term" value="F:protein serine/threonine kinase activity"/>
    <property type="evidence" value="ECO:0007669"/>
    <property type="project" value="UniProtKB-KW"/>
</dbReference>
<keyword evidence="6" id="KW-0472">Membrane</keyword>
<dbReference type="GO" id="GO:0005524">
    <property type="term" value="F:ATP binding"/>
    <property type="evidence" value="ECO:0007669"/>
    <property type="project" value="InterPro"/>
</dbReference>
<evidence type="ECO:0000256" key="1">
    <source>
        <dbReference type="ARBA" id="ARBA00004479"/>
    </source>
</evidence>
<keyword evidence="3" id="KW-0812">Transmembrane</keyword>
<dbReference type="InterPro" id="IPR045874">
    <property type="entry name" value="LRK10/LRL21-25-like"/>
</dbReference>
<protein>
    <recommendedName>
        <fullName evidence="8">Protein kinase domain-containing protein</fullName>
    </recommendedName>
</protein>
<keyword evidence="4" id="KW-0732">Signal</keyword>
<accession>A0AAD5NNQ4</accession>
<comment type="subcellular location">
    <subcellularLocation>
        <location evidence="1">Membrane</location>
        <topology evidence="1">Single-pass type I membrane protein</topology>
    </subcellularLocation>
</comment>
<evidence type="ECO:0000313" key="9">
    <source>
        <dbReference type="EMBL" id="KAI9174409.1"/>
    </source>
</evidence>
<name>A0AAD5NNQ4_ACENE</name>
<dbReference type="SUPFAM" id="SSF56112">
    <property type="entry name" value="Protein kinase-like (PK-like)"/>
    <property type="match status" value="1"/>
</dbReference>
<evidence type="ECO:0000259" key="8">
    <source>
        <dbReference type="PROSITE" id="PS50011"/>
    </source>
</evidence>
<dbReference type="InterPro" id="IPR001245">
    <property type="entry name" value="Ser-Thr/Tyr_kinase_cat_dom"/>
</dbReference>
<dbReference type="Gene3D" id="1.10.510.10">
    <property type="entry name" value="Transferase(Phosphotransferase) domain 1"/>
    <property type="match status" value="1"/>
</dbReference>
<reference evidence="9" key="2">
    <citation type="submission" date="2023-02" db="EMBL/GenBank/DDBJ databases">
        <authorList>
            <person name="Swenson N.G."/>
            <person name="Wegrzyn J.L."/>
            <person name="Mcevoy S.L."/>
        </authorList>
    </citation>
    <scope>NUCLEOTIDE SEQUENCE</scope>
    <source>
        <strain evidence="9">91603</strain>
        <tissue evidence="9">Leaf</tissue>
    </source>
</reference>
<evidence type="ECO:0000256" key="2">
    <source>
        <dbReference type="ARBA" id="ARBA00022527"/>
    </source>
</evidence>
<gene>
    <name evidence="9" type="ORF">LWI28_016894</name>
</gene>
<organism evidence="9 10">
    <name type="scientific">Acer negundo</name>
    <name type="common">Box elder</name>
    <dbReference type="NCBI Taxonomy" id="4023"/>
    <lineage>
        <taxon>Eukaryota</taxon>
        <taxon>Viridiplantae</taxon>
        <taxon>Streptophyta</taxon>
        <taxon>Embryophyta</taxon>
        <taxon>Tracheophyta</taxon>
        <taxon>Spermatophyta</taxon>
        <taxon>Magnoliopsida</taxon>
        <taxon>eudicotyledons</taxon>
        <taxon>Gunneridae</taxon>
        <taxon>Pentapetalae</taxon>
        <taxon>rosids</taxon>
        <taxon>malvids</taxon>
        <taxon>Sapindales</taxon>
        <taxon>Sapindaceae</taxon>
        <taxon>Hippocastanoideae</taxon>
        <taxon>Acereae</taxon>
        <taxon>Acer</taxon>
    </lineage>
</organism>
<reference evidence="9" key="1">
    <citation type="journal article" date="2022" name="Plant J.">
        <title>Strategies of tolerance reflected in two North American maple genomes.</title>
        <authorList>
            <person name="McEvoy S.L."/>
            <person name="Sezen U.U."/>
            <person name="Trouern-Trend A."/>
            <person name="McMahon S.M."/>
            <person name="Schaberg P.G."/>
            <person name="Yang J."/>
            <person name="Wegrzyn J.L."/>
            <person name="Swenson N.G."/>
        </authorList>
    </citation>
    <scope>NUCLEOTIDE SEQUENCE</scope>
    <source>
        <strain evidence="9">91603</strain>
    </source>
</reference>
<keyword evidence="2" id="KW-0723">Serine/threonine-protein kinase</keyword>
<evidence type="ECO:0000313" key="10">
    <source>
        <dbReference type="Proteomes" id="UP001064489"/>
    </source>
</evidence>
<dbReference type="PANTHER" id="PTHR27009">
    <property type="entry name" value="RUST RESISTANCE KINASE LR10-RELATED"/>
    <property type="match status" value="1"/>
</dbReference>
<feature type="domain" description="Protein kinase" evidence="8">
    <location>
        <begin position="1"/>
        <end position="129"/>
    </location>
</feature>
<dbReference type="InterPro" id="IPR000719">
    <property type="entry name" value="Prot_kinase_dom"/>
</dbReference>
<dbReference type="AlphaFoldDB" id="A0AAD5NNQ4"/>
<evidence type="ECO:0000256" key="3">
    <source>
        <dbReference type="ARBA" id="ARBA00022692"/>
    </source>
</evidence>
<keyword evidence="7" id="KW-0325">Glycoprotein</keyword>
<proteinExistence type="predicted"/>
<evidence type="ECO:0000256" key="4">
    <source>
        <dbReference type="ARBA" id="ARBA00022729"/>
    </source>
</evidence>
<sequence>MLEARGTIGYIAPEVFNRNFGGVSHKSDVYSYGMMVLEMVGGRKNLHLGVDHSSKIYFPKWIYKHLELREEIRLSGAMTSEENEMAKKMIFVGLWCIKTIPLDRPSMNKVIDMLQGSIETLKIPPNPFYSTSPRQALYPCNDNCHFSGYKYDFNYVPYLNVFKIIGNNVTICRR</sequence>
<dbReference type="InterPro" id="IPR011009">
    <property type="entry name" value="Kinase-like_dom_sf"/>
</dbReference>
<dbReference type="Pfam" id="PF07714">
    <property type="entry name" value="PK_Tyr_Ser-Thr"/>
    <property type="match status" value="1"/>
</dbReference>
<keyword evidence="2" id="KW-0418">Kinase</keyword>
<dbReference type="EMBL" id="JAJSOW010000103">
    <property type="protein sequence ID" value="KAI9174409.1"/>
    <property type="molecule type" value="Genomic_DNA"/>
</dbReference>
<evidence type="ECO:0000256" key="7">
    <source>
        <dbReference type="ARBA" id="ARBA00023180"/>
    </source>
</evidence>
<comment type="caution">
    <text evidence="9">The sequence shown here is derived from an EMBL/GenBank/DDBJ whole genome shotgun (WGS) entry which is preliminary data.</text>
</comment>
<evidence type="ECO:0000256" key="6">
    <source>
        <dbReference type="ARBA" id="ARBA00023136"/>
    </source>
</evidence>
<keyword evidence="10" id="KW-1185">Reference proteome</keyword>
<evidence type="ECO:0000256" key="5">
    <source>
        <dbReference type="ARBA" id="ARBA00022989"/>
    </source>
</evidence>
<dbReference type="Proteomes" id="UP001064489">
    <property type="component" value="Chromosome 8"/>
</dbReference>
<keyword evidence="2" id="KW-0808">Transferase</keyword>
<dbReference type="PROSITE" id="PS50011">
    <property type="entry name" value="PROTEIN_KINASE_DOM"/>
    <property type="match status" value="1"/>
</dbReference>
<dbReference type="GO" id="GO:0016020">
    <property type="term" value="C:membrane"/>
    <property type="evidence" value="ECO:0007669"/>
    <property type="project" value="UniProtKB-SubCell"/>
</dbReference>